<dbReference type="Pfam" id="PF00027">
    <property type="entry name" value="cNMP_binding"/>
    <property type="match status" value="2"/>
</dbReference>
<gene>
    <name evidence="3" type="ORF">NBRC116591_02490</name>
</gene>
<accession>A0ABQ0A469</accession>
<dbReference type="Pfam" id="PF00581">
    <property type="entry name" value="Rhodanese"/>
    <property type="match status" value="1"/>
</dbReference>
<sequence>MAVVPKQLTRFHPFSSLAPEYLSHICEQAEVESYAKGKIVFKRGKELPKLYFLLEGRVKLVDANFESREINTGAEKSDYALNELNPSKESAVAIEDVKILLVDRKELDLVMAASQSKDDIPVEAQGSDDDDFVTAQINYLDAYAYPQPAVLDSESSDWMSKLLDSPLFSSVSPGNIQQLFSRFEEIDLTAGDVIFESDDEGDYFYVVSRGSARIFPQNSMDAIDLTIGDYFGEESLVGDTTRNATVAMTTSGAVMRLSKQDFVELLQKPLFKYIEKDQIDEFGPQVQLLDVRLPIEHRHYRVQGSRNIALAKLRDSLDSLDPGYTYVVTDDAGCRSKVAVQLLLQKGLSAVILNQSSNCYT</sequence>
<evidence type="ECO:0000259" key="2">
    <source>
        <dbReference type="PROSITE" id="PS50206"/>
    </source>
</evidence>
<dbReference type="InterPro" id="IPR018490">
    <property type="entry name" value="cNMP-bd_dom_sf"/>
</dbReference>
<dbReference type="Gene3D" id="2.60.120.10">
    <property type="entry name" value="Jelly Rolls"/>
    <property type="match status" value="2"/>
</dbReference>
<organism evidence="3 4">
    <name type="scientific">Sessilibacter corallicola</name>
    <dbReference type="NCBI Taxonomy" id="2904075"/>
    <lineage>
        <taxon>Bacteria</taxon>
        <taxon>Pseudomonadati</taxon>
        <taxon>Pseudomonadota</taxon>
        <taxon>Gammaproteobacteria</taxon>
        <taxon>Cellvibrionales</taxon>
        <taxon>Cellvibrionaceae</taxon>
        <taxon>Sessilibacter</taxon>
    </lineage>
</organism>
<keyword evidence="4" id="KW-1185">Reference proteome</keyword>
<dbReference type="EMBL" id="BAABWN010000001">
    <property type="protein sequence ID" value="GAA6166439.1"/>
    <property type="molecule type" value="Genomic_DNA"/>
</dbReference>
<dbReference type="InterPro" id="IPR001763">
    <property type="entry name" value="Rhodanese-like_dom"/>
</dbReference>
<protein>
    <recommendedName>
        <fullName evidence="5">Cyclic nucleotide-binding domain-containing protein</fullName>
    </recommendedName>
</protein>
<dbReference type="SUPFAM" id="SSF51206">
    <property type="entry name" value="cAMP-binding domain-like"/>
    <property type="match status" value="2"/>
</dbReference>
<dbReference type="PRINTS" id="PR00103">
    <property type="entry name" value="CAMPKINASE"/>
</dbReference>
<feature type="domain" description="Cyclic nucleotide-binding" evidence="1">
    <location>
        <begin position="13"/>
        <end position="111"/>
    </location>
</feature>
<name>A0ABQ0A469_9GAMM</name>
<dbReference type="RefSeq" id="WP_353301377.1">
    <property type="nucleotide sequence ID" value="NZ_BAABWN010000001.1"/>
</dbReference>
<feature type="domain" description="Rhodanese" evidence="2">
    <location>
        <begin position="282"/>
        <end position="356"/>
    </location>
</feature>
<dbReference type="SUPFAM" id="SSF52821">
    <property type="entry name" value="Rhodanese/Cell cycle control phosphatase"/>
    <property type="match status" value="1"/>
</dbReference>
<dbReference type="Proteomes" id="UP001465153">
    <property type="component" value="Unassembled WGS sequence"/>
</dbReference>
<dbReference type="PANTHER" id="PTHR11635">
    <property type="entry name" value="CAMP-DEPENDENT PROTEIN KINASE REGULATORY CHAIN"/>
    <property type="match status" value="1"/>
</dbReference>
<dbReference type="InterPro" id="IPR036873">
    <property type="entry name" value="Rhodanese-like_dom_sf"/>
</dbReference>
<dbReference type="Gene3D" id="3.40.250.10">
    <property type="entry name" value="Rhodanese-like domain"/>
    <property type="match status" value="1"/>
</dbReference>
<feature type="domain" description="Cyclic nucleotide-binding" evidence="1">
    <location>
        <begin position="167"/>
        <end position="266"/>
    </location>
</feature>
<evidence type="ECO:0008006" key="5">
    <source>
        <dbReference type="Google" id="ProtNLM"/>
    </source>
</evidence>
<comment type="caution">
    <text evidence="3">The sequence shown here is derived from an EMBL/GenBank/DDBJ whole genome shotgun (WGS) entry which is preliminary data.</text>
</comment>
<dbReference type="PANTHER" id="PTHR11635:SF152">
    <property type="entry name" value="CAMP-DEPENDENT PROTEIN KINASE TYPE I REGULATORY SUBUNIT-RELATED"/>
    <property type="match status" value="1"/>
</dbReference>
<dbReference type="PROSITE" id="PS50206">
    <property type="entry name" value="RHODANESE_3"/>
    <property type="match status" value="1"/>
</dbReference>
<reference evidence="3 4" key="1">
    <citation type="submission" date="2024-04" db="EMBL/GenBank/DDBJ databases">
        <title>Draft genome sequence of Sessilibacter corallicola NBRC 116591.</title>
        <authorList>
            <person name="Miyakawa T."/>
            <person name="Kusuya Y."/>
            <person name="Miura T."/>
        </authorList>
    </citation>
    <scope>NUCLEOTIDE SEQUENCE [LARGE SCALE GENOMIC DNA]</scope>
    <source>
        <strain evidence="3 4">KU-00831-HH</strain>
    </source>
</reference>
<evidence type="ECO:0000313" key="4">
    <source>
        <dbReference type="Proteomes" id="UP001465153"/>
    </source>
</evidence>
<dbReference type="InterPro" id="IPR014710">
    <property type="entry name" value="RmlC-like_jellyroll"/>
</dbReference>
<dbReference type="InterPro" id="IPR050503">
    <property type="entry name" value="cAMP-dep_PK_reg_su-like"/>
</dbReference>
<evidence type="ECO:0000313" key="3">
    <source>
        <dbReference type="EMBL" id="GAA6166439.1"/>
    </source>
</evidence>
<dbReference type="InterPro" id="IPR000595">
    <property type="entry name" value="cNMP-bd_dom"/>
</dbReference>
<proteinExistence type="predicted"/>
<evidence type="ECO:0000259" key="1">
    <source>
        <dbReference type="PROSITE" id="PS50042"/>
    </source>
</evidence>
<dbReference type="CDD" id="cd00038">
    <property type="entry name" value="CAP_ED"/>
    <property type="match status" value="2"/>
</dbReference>
<dbReference type="SMART" id="SM00100">
    <property type="entry name" value="cNMP"/>
    <property type="match status" value="2"/>
</dbReference>
<dbReference type="PROSITE" id="PS50042">
    <property type="entry name" value="CNMP_BINDING_3"/>
    <property type="match status" value="2"/>
</dbReference>